<reference evidence="1" key="1">
    <citation type="submission" date="2020-12" db="EMBL/GenBank/DDBJ databases">
        <authorList>
            <person name="Rodrigo-Torres L."/>
            <person name="Arahal R. D."/>
            <person name="Lucena T."/>
        </authorList>
    </citation>
    <scope>NUCLEOTIDE SEQUENCE</scope>
    <source>
        <strain evidence="1">CECT 9390</strain>
    </source>
</reference>
<dbReference type="EMBL" id="CAJIMS010000001">
    <property type="protein sequence ID" value="CAD7798981.1"/>
    <property type="molecule type" value="Genomic_DNA"/>
</dbReference>
<dbReference type="Proteomes" id="UP000662618">
    <property type="component" value="Unassembled WGS sequence"/>
</dbReference>
<keyword evidence="2" id="KW-1185">Reference proteome</keyword>
<proteinExistence type="predicted"/>
<evidence type="ECO:0000313" key="2">
    <source>
        <dbReference type="Proteomes" id="UP000662618"/>
    </source>
</evidence>
<organism evidence="1 2">
    <name type="scientific">Chryseobacterium aquaeductus</name>
    <dbReference type="NCBI Taxonomy" id="2675056"/>
    <lineage>
        <taxon>Bacteria</taxon>
        <taxon>Pseudomonadati</taxon>
        <taxon>Bacteroidota</taxon>
        <taxon>Flavobacteriia</taxon>
        <taxon>Flavobacteriales</taxon>
        <taxon>Weeksellaceae</taxon>
        <taxon>Chryseobacterium group</taxon>
        <taxon>Chryseobacterium</taxon>
    </lineage>
</organism>
<comment type="caution">
    <text evidence="1">The sequence shown here is derived from an EMBL/GenBank/DDBJ whole genome shotgun (WGS) entry which is preliminary data.</text>
</comment>
<dbReference type="AlphaFoldDB" id="A0A9N8QTB2"/>
<sequence length="84" mass="10308">MIEGHFQIFKKFLRCQGEIHSRDFHKIIEFFVKDYTFIRPHYYHWTYTPDAIHNNPELFNIKPQLEHINKERLKNNRNSCCKAA</sequence>
<gene>
    <name evidence="1" type="ORF">CHRY9390_00416</name>
</gene>
<accession>A0A9N8QTB2</accession>
<protein>
    <submittedName>
        <fullName evidence="1">Uncharacterized protein</fullName>
    </submittedName>
</protein>
<name>A0A9N8QTB2_9FLAO</name>
<evidence type="ECO:0000313" key="1">
    <source>
        <dbReference type="EMBL" id="CAD7798981.1"/>
    </source>
</evidence>